<name>A0AAX4J080_9PEZI</name>
<evidence type="ECO:0000313" key="2">
    <source>
        <dbReference type="EMBL" id="WQF88835.1"/>
    </source>
</evidence>
<dbReference type="EMBL" id="CP137313">
    <property type="protein sequence ID" value="WQF88835.1"/>
    <property type="molecule type" value="Genomic_DNA"/>
</dbReference>
<dbReference type="GeneID" id="87950349"/>
<reference evidence="3" key="1">
    <citation type="journal article" date="2023" name="bioRxiv">
        <title>Complete genome of the Medicago anthracnose fungus, Colletotrichum destructivum, reveals a mini-chromosome-like region within a core chromosome.</title>
        <authorList>
            <person name="Lapalu N."/>
            <person name="Simon A."/>
            <person name="Lu A."/>
            <person name="Plaumann P.-L."/>
            <person name="Amselem J."/>
            <person name="Pigne S."/>
            <person name="Auger A."/>
            <person name="Koch C."/>
            <person name="Dallery J.-F."/>
            <person name="O'Connell R.J."/>
        </authorList>
    </citation>
    <scope>NUCLEOTIDE SEQUENCE [LARGE SCALE GENOMIC DNA]</scope>
    <source>
        <strain evidence="3">CBS 520.97</strain>
    </source>
</reference>
<protein>
    <submittedName>
        <fullName evidence="2">Uncharacterized protein</fullName>
    </submittedName>
</protein>
<dbReference type="RefSeq" id="XP_062786056.1">
    <property type="nucleotide sequence ID" value="XM_062930005.1"/>
</dbReference>
<evidence type="ECO:0000256" key="1">
    <source>
        <dbReference type="SAM" id="MobiDB-lite"/>
    </source>
</evidence>
<dbReference type="AlphaFoldDB" id="A0AAX4J080"/>
<gene>
    <name evidence="2" type="ORF">CDEST_13849</name>
</gene>
<dbReference type="Proteomes" id="UP001322277">
    <property type="component" value="Chromosome 9"/>
</dbReference>
<proteinExistence type="predicted"/>
<organism evidence="2 3">
    <name type="scientific">Colletotrichum destructivum</name>
    <dbReference type="NCBI Taxonomy" id="34406"/>
    <lineage>
        <taxon>Eukaryota</taxon>
        <taxon>Fungi</taxon>
        <taxon>Dikarya</taxon>
        <taxon>Ascomycota</taxon>
        <taxon>Pezizomycotina</taxon>
        <taxon>Sordariomycetes</taxon>
        <taxon>Hypocreomycetidae</taxon>
        <taxon>Glomerellales</taxon>
        <taxon>Glomerellaceae</taxon>
        <taxon>Colletotrichum</taxon>
        <taxon>Colletotrichum destructivum species complex</taxon>
    </lineage>
</organism>
<sequence>MEEGGWCFGAGPRRPPAPLPMEISAPGDGGSLFLRQRYRHVTIAIDTMACFRQVPTR</sequence>
<evidence type="ECO:0000313" key="3">
    <source>
        <dbReference type="Proteomes" id="UP001322277"/>
    </source>
</evidence>
<dbReference type="KEGG" id="cdet:87950349"/>
<feature type="region of interest" description="Disordered" evidence="1">
    <location>
        <begin position="1"/>
        <end position="22"/>
    </location>
</feature>
<keyword evidence="3" id="KW-1185">Reference proteome</keyword>
<accession>A0AAX4J080</accession>